<accession>A0ABN2F703</accession>
<reference evidence="1 2" key="1">
    <citation type="journal article" date="2019" name="Int. J. Syst. Evol. Microbiol.">
        <title>The Global Catalogue of Microorganisms (GCM) 10K type strain sequencing project: providing services to taxonomists for standard genome sequencing and annotation.</title>
        <authorList>
            <consortium name="The Broad Institute Genomics Platform"/>
            <consortium name="The Broad Institute Genome Sequencing Center for Infectious Disease"/>
            <person name="Wu L."/>
            <person name="Ma J."/>
        </authorList>
    </citation>
    <scope>NUCLEOTIDE SEQUENCE [LARGE SCALE GENOMIC DNA]</scope>
    <source>
        <strain evidence="1 2">JCM 13929</strain>
    </source>
</reference>
<comment type="caution">
    <text evidence="1">The sequence shown here is derived from an EMBL/GenBank/DDBJ whole genome shotgun (WGS) entry which is preliminary data.</text>
</comment>
<name>A0ABN2F703_9ACTN</name>
<dbReference type="RefSeq" id="WP_346105540.1">
    <property type="nucleotide sequence ID" value="NZ_BAAAMU010000020.1"/>
</dbReference>
<keyword evidence="2" id="KW-1185">Reference proteome</keyword>
<proteinExistence type="predicted"/>
<evidence type="ECO:0000313" key="1">
    <source>
        <dbReference type="EMBL" id="GAA1633189.1"/>
    </source>
</evidence>
<organism evidence="1 2">
    <name type="scientific">Nonomuraea maheshkhaliensis</name>
    <dbReference type="NCBI Taxonomy" id="419590"/>
    <lineage>
        <taxon>Bacteria</taxon>
        <taxon>Bacillati</taxon>
        <taxon>Actinomycetota</taxon>
        <taxon>Actinomycetes</taxon>
        <taxon>Streptosporangiales</taxon>
        <taxon>Streptosporangiaceae</taxon>
        <taxon>Nonomuraea</taxon>
    </lineage>
</organism>
<protein>
    <submittedName>
        <fullName evidence="1">Uncharacterized protein</fullName>
    </submittedName>
</protein>
<sequence length="58" mass="6528">MDRPARPIATSTQRAGHVRIDHARAYTLRQSLDTQLDVLQAPSVTHVFSEKISTARTR</sequence>
<dbReference type="Proteomes" id="UP001500064">
    <property type="component" value="Unassembled WGS sequence"/>
</dbReference>
<evidence type="ECO:0000313" key="2">
    <source>
        <dbReference type="Proteomes" id="UP001500064"/>
    </source>
</evidence>
<gene>
    <name evidence="1" type="ORF">GCM10009733_032660</name>
</gene>
<dbReference type="EMBL" id="BAAAMU010000020">
    <property type="protein sequence ID" value="GAA1633189.1"/>
    <property type="molecule type" value="Genomic_DNA"/>
</dbReference>